<dbReference type="Pfam" id="PF05193">
    <property type="entry name" value="Peptidase_M16_C"/>
    <property type="match status" value="1"/>
</dbReference>
<dbReference type="EMBL" id="JAUTXT010000006">
    <property type="protein sequence ID" value="KAK3677751.1"/>
    <property type="molecule type" value="Genomic_DNA"/>
</dbReference>
<dbReference type="FunFam" id="3.30.830.10:FF:000031">
    <property type="entry name" value="Putative zinc metalloprotease"/>
    <property type="match status" value="1"/>
</dbReference>
<dbReference type="FunFam" id="3.30.830.10:FF:000015">
    <property type="entry name" value="Putative zinc metalloprotease"/>
    <property type="match status" value="1"/>
</dbReference>
<gene>
    <name evidence="4" type="ORF">LTR78_002601</name>
</gene>
<dbReference type="Pfam" id="PF00675">
    <property type="entry name" value="Peptidase_M16"/>
    <property type="match status" value="1"/>
</dbReference>
<evidence type="ECO:0000256" key="1">
    <source>
        <dbReference type="SAM" id="MobiDB-lite"/>
    </source>
</evidence>
<dbReference type="AlphaFoldDB" id="A0AAE0WTB6"/>
<evidence type="ECO:0000259" key="3">
    <source>
        <dbReference type="Pfam" id="PF05193"/>
    </source>
</evidence>
<feature type="domain" description="Peptidase M16 C-terminal" evidence="3">
    <location>
        <begin position="199"/>
        <end position="385"/>
    </location>
</feature>
<dbReference type="GO" id="GO:0046872">
    <property type="term" value="F:metal ion binding"/>
    <property type="evidence" value="ECO:0007669"/>
    <property type="project" value="InterPro"/>
</dbReference>
<evidence type="ECO:0000259" key="2">
    <source>
        <dbReference type="Pfam" id="PF00675"/>
    </source>
</evidence>
<evidence type="ECO:0000313" key="4">
    <source>
        <dbReference type="EMBL" id="KAK3677751.1"/>
    </source>
</evidence>
<organism evidence="4 5">
    <name type="scientific">Recurvomyces mirabilis</name>
    <dbReference type="NCBI Taxonomy" id="574656"/>
    <lineage>
        <taxon>Eukaryota</taxon>
        <taxon>Fungi</taxon>
        <taxon>Dikarya</taxon>
        <taxon>Ascomycota</taxon>
        <taxon>Pezizomycotina</taxon>
        <taxon>Dothideomycetes</taxon>
        <taxon>Dothideomycetidae</taxon>
        <taxon>Mycosphaerellales</taxon>
        <taxon>Teratosphaeriaceae</taxon>
        <taxon>Recurvomyces</taxon>
    </lineage>
</organism>
<dbReference type="Proteomes" id="UP001274830">
    <property type="component" value="Unassembled WGS sequence"/>
</dbReference>
<dbReference type="PANTHER" id="PTHR43016:SF16">
    <property type="entry name" value="METALLOPROTEASE, PUTATIVE (AFU_ORTHOLOGUE AFUA_4G07610)-RELATED"/>
    <property type="match status" value="1"/>
</dbReference>
<dbReference type="Gene3D" id="3.30.830.10">
    <property type="entry name" value="Metalloenzyme, LuxS/M16 peptidase-like"/>
    <property type="match status" value="4"/>
</dbReference>
<evidence type="ECO:0000313" key="5">
    <source>
        <dbReference type="Proteomes" id="UP001274830"/>
    </source>
</evidence>
<proteinExistence type="predicted"/>
<evidence type="ECO:0008006" key="6">
    <source>
        <dbReference type="Google" id="ProtNLM"/>
    </source>
</evidence>
<feature type="domain" description="Peptidase M16 N-terminal" evidence="2">
    <location>
        <begin position="59"/>
        <end position="140"/>
    </location>
</feature>
<keyword evidence="5" id="KW-1185">Reference proteome</keyword>
<dbReference type="InterPro" id="IPR007863">
    <property type="entry name" value="Peptidase_M16_C"/>
</dbReference>
<protein>
    <recommendedName>
        <fullName evidence="6">Zinc metalloprotease</fullName>
    </recommendedName>
</protein>
<feature type="compositionally biased region" description="Acidic residues" evidence="1">
    <location>
        <begin position="1019"/>
        <end position="1051"/>
    </location>
</feature>
<reference evidence="4" key="1">
    <citation type="submission" date="2023-07" db="EMBL/GenBank/DDBJ databases">
        <title>Black Yeasts Isolated from many extreme environments.</title>
        <authorList>
            <person name="Coleine C."/>
            <person name="Stajich J.E."/>
            <person name="Selbmann L."/>
        </authorList>
    </citation>
    <scope>NUCLEOTIDE SEQUENCE</scope>
    <source>
        <strain evidence="4">CCFEE 5485</strain>
    </source>
</reference>
<dbReference type="PANTHER" id="PTHR43016">
    <property type="entry name" value="PRESEQUENCE PROTEASE"/>
    <property type="match status" value="1"/>
</dbReference>
<dbReference type="InterPro" id="IPR011765">
    <property type="entry name" value="Pept_M16_N"/>
</dbReference>
<dbReference type="SUPFAM" id="SSF63411">
    <property type="entry name" value="LuxS/MPP-like metallohydrolase"/>
    <property type="match status" value="4"/>
</dbReference>
<sequence length="1051" mass="118343">MATTEASSPHFKTIQELKLDYAPITITQYESTRTGMRVAVVDQKGPKVNGYFALATEIHDDSGSPHTLEHLCFMGSKAYHYKGLLDKLATRMYSTTNAWTAVETTTYTLDTAGWEAFSKMLPVYLDHLIVPTLNDAGCYTEVHHINGSGENAGVVYSEMQATQNQGPELIDLALRRTIYPEDIGFRYETGGMMEQLRVLTADRIRDYHKEMYQPKNMRLVITGEVDHKELLQIVDAFEETILEDVPSVDAPFKRPWFDSKRTPPIQESIVKTVKFPEEDESSGELVIGYLGPPYNDTIGGSAIAVLSQYLCGSSISVLENTLVESEQLCSMVYCSTEDRTDSTITFYMTSVKTDRLQEVEQRFVSLLKEVASKPLDMEYMHDCISRLKRQLISRCENAGDFFSQIVIEDHLYGDRTGSDLKNVENLEDFDILSKWTEQQWLDFHKKWLVDANRVSILGVPSKELSEKVTKYEKARVKAQQEELGEEGMKKLAQQLKDAQAENDRPIPESLLEKFKVPSTDSIHFISTTTARSGAARKQGKLSHDIQSIVDKDDNGSPLFIHFEHIPSNFVRVQLIIGTSTVPTELKPLLTLYLMNFFTTPVMRGAKRIEFEDVVLDLERETVSYSMSRAPGNSDMLYIFLEAEVDRYEIIIEWVRTMLFDAVHDPARLYASLTKVLADVPDEKRSADSMASQCLLMLQQGRGSAVRAQSTLAKSLYLRRTRKMLKDDEEGMVRKFTQLCKALHRPANFRVFVAANVEKLKNPVSAWDVLTKGFDMNEPLQPLDDRKAHLSDIGKRPSNTAFIVPMAATDSSFAMLSTKGPDAWDHPDLPALRVASAYMDAVEGPLWVSVRGTGLAYGTYWRYAIDTGLMTFTIYRAPDSYKAWTICKEQVEGYASGTLPFDRFALEGAISEIVLGMASEQPSMSAAADTSFINQVMRGVDKDWSHRQLAKVRAVTPEQIMAAMRKYMVPAFQAETCNMAVTCAQIMEEGLVKRFEEAGFKPEVRTLDSFQDDYGLAAPEGEEEEIDAADEDEDDEDEAMDTPESDEGDEEA</sequence>
<feature type="region of interest" description="Disordered" evidence="1">
    <location>
        <begin position="1009"/>
        <end position="1051"/>
    </location>
</feature>
<name>A0AAE0WTB6_9PEZI</name>
<dbReference type="InterPro" id="IPR011249">
    <property type="entry name" value="Metalloenz_LuxS/M16"/>
</dbReference>
<comment type="caution">
    <text evidence="4">The sequence shown here is derived from an EMBL/GenBank/DDBJ whole genome shotgun (WGS) entry which is preliminary data.</text>
</comment>
<accession>A0AAE0WTB6</accession>